<dbReference type="SUPFAM" id="SSF52172">
    <property type="entry name" value="CheY-like"/>
    <property type="match status" value="1"/>
</dbReference>
<dbReference type="InterPro" id="IPR011006">
    <property type="entry name" value="CheY-like_superfamily"/>
</dbReference>
<evidence type="ECO:0000256" key="1">
    <source>
        <dbReference type="PROSITE-ProRule" id="PRU00169"/>
    </source>
</evidence>
<dbReference type="SMART" id="SM00448">
    <property type="entry name" value="REC"/>
    <property type="match status" value="1"/>
</dbReference>
<proteinExistence type="predicted"/>
<feature type="modified residue" description="4-aspartylphosphate" evidence="1">
    <location>
        <position position="55"/>
    </location>
</feature>
<name>A0A5N7JMJ4_9PSED</name>
<evidence type="ECO:0000313" key="3">
    <source>
        <dbReference type="EMBL" id="MPQ82579.1"/>
    </source>
</evidence>
<keyword evidence="1" id="KW-0597">Phosphoprotein</keyword>
<evidence type="ECO:0000259" key="2">
    <source>
        <dbReference type="PROSITE" id="PS50110"/>
    </source>
</evidence>
<protein>
    <submittedName>
        <fullName evidence="3">Response regulator</fullName>
    </submittedName>
</protein>
<dbReference type="Gene3D" id="3.40.50.1820">
    <property type="entry name" value="alpha/beta hydrolase"/>
    <property type="match status" value="1"/>
</dbReference>
<comment type="caution">
    <text evidence="3">The sequence shown here is derived from an EMBL/GenBank/DDBJ whole genome shotgun (WGS) entry which is preliminary data.</text>
</comment>
<dbReference type="PROSITE" id="PS50110">
    <property type="entry name" value="RESPONSE_REGULATORY"/>
    <property type="match status" value="1"/>
</dbReference>
<organism evidence="3 4">
    <name type="scientific">Pseudomonas kitaguniensis</name>
    <dbReference type="NCBI Taxonomy" id="2607908"/>
    <lineage>
        <taxon>Bacteria</taxon>
        <taxon>Pseudomonadati</taxon>
        <taxon>Pseudomonadota</taxon>
        <taxon>Gammaproteobacteria</taxon>
        <taxon>Pseudomonadales</taxon>
        <taxon>Pseudomonadaceae</taxon>
        <taxon>Pseudomonas</taxon>
    </lineage>
</organism>
<dbReference type="InterPro" id="IPR029058">
    <property type="entry name" value="AB_hydrolase_fold"/>
</dbReference>
<reference evidence="3 4" key="1">
    <citation type="submission" date="2019-09" db="EMBL/GenBank/DDBJ databases">
        <title>The draft genomes of Allium pathogen Pseudomonas sp.</title>
        <authorList>
            <person name="Fujikawa T."/>
            <person name="Sawada H."/>
        </authorList>
    </citation>
    <scope>NUCLEOTIDE SEQUENCE [LARGE SCALE GENOMIC DNA]</scope>
    <source>
        <strain evidence="3 4">MAFF 730085</strain>
    </source>
</reference>
<dbReference type="SUPFAM" id="SSF53474">
    <property type="entry name" value="alpha/beta-Hydrolases"/>
    <property type="match status" value="1"/>
</dbReference>
<sequence>MKILVVDDDELRRSRLVNYIESHKLQGVEVITVAGNVDEAKDFLKKVYYDILVLDVVLPRRYKSDASAENGLALLGQISRSTIMKKPGKIIGITAYEEDIKRYREEFENNCAVVIEAKSNQSEWRAKIVAQLTYSISSRISKTAQESSVTVLTIHGIQTFGDWQNRLKALAESHTDLVDFNTYKYGYFSAVSFLMPFARHREVARLRNSLKSLLVSSKSKHLIIFCHSFGTYLAAYALKYLLDDISRFEKVTLVLSGSVLRSNYDWAYLKKCVNVTIVSECGDKDFVLWVSRALVLGVGMAGKVGFHGFNNLRFTNRFFKGGHSLYFKGNDFMSRYWLPIIINEDYKPKVVDERKPGFIIHGFADKVIDFIGKVKPWLYIFLLYKGLIFIVR</sequence>
<gene>
    <name evidence="3" type="ORF">F0170_00385</name>
</gene>
<dbReference type="EMBL" id="VUBA01000006">
    <property type="protein sequence ID" value="MPQ82579.1"/>
    <property type="molecule type" value="Genomic_DNA"/>
</dbReference>
<dbReference type="RefSeq" id="WP_152748418.1">
    <property type="nucleotide sequence ID" value="NZ_VUBA01000006.1"/>
</dbReference>
<evidence type="ECO:0000313" key="4">
    <source>
        <dbReference type="Proteomes" id="UP000325438"/>
    </source>
</evidence>
<dbReference type="InterPro" id="IPR001789">
    <property type="entry name" value="Sig_transdc_resp-reg_receiver"/>
</dbReference>
<feature type="domain" description="Response regulatory" evidence="2">
    <location>
        <begin position="2"/>
        <end position="132"/>
    </location>
</feature>
<dbReference type="Proteomes" id="UP000325438">
    <property type="component" value="Unassembled WGS sequence"/>
</dbReference>
<accession>A0A5N7JMJ4</accession>
<dbReference type="AlphaFoldDB" id="A0A5N7JMJ4"/>
<dbReference type="Pfam" id="PF00072">
    <property type="entry name" value="Response_reg"/>
    <property type="match status" value="1"/>
</dbReference>
<dbReference type="GO" id="GO:0000160">
    <property type="term" value="P:phosphorelay signal transduction system"/>
    <property type="evidence" value="ECO:0007669"/>
    <property type="project" value="InterPro"/>
</dbReference>
<dbReference type="Gene3D" id="3.40.50.2300">
    <property type="match status" value="1"/>
</dbReference>